<dbReference type="Gene3D" id="1.20.1560.10">
    <property type="entry name" value="ABC transporter type 1, transmembrane domain"/>
    <property type="match status" value="1"/>
</dbReference>
<dbReference type="EMBL" id="CP000927">
    <property type="protein sequence ID" value="ABZ73289.1"/>
    <property type="molecule type" value="Genomic_DNA"/>
</dbReference>
<evidence type="ECO:0000256" key="9">
    <source>
        <dbReference type="SAM" id="Phobius"/>
    </source>
</evidence>
<keyword evidence="4 9" id="KW-0812">Transmembrane</keyword>
<dbReference type="HOGENOM" id="CLU_000604_95_4_5"/>
<evidence type="ECO:0000259" key="10">
    <source>
        <dbReference type="PROSITE" id="PS50893"/>
    </source>
</evidence>
<dbReference type="CDD" id="cd18588">
    <property type="entry name" value="ABC_6TM_CyaB_HlyB_like"/>
    <property type="match status" value="1"/>
</dbReference>
<evidence type="ECO:0000259" key="11">
    <source>
        <dbReference type="PROSITE" id="PS50929"/>
    </source>
</evidence>
<dbReference type="SUPFAM" id="SSF52540">
    <property type="entry name" value="P-loop containing nucleoside triphosphate hydrolases"/>
    <property type="match status" value="1"/>
</dbReference>
<dbReference type="InterPro" id="IPR003593">
    <property type="entry name" value="AAA+_ATPase"/>
</dbReference>
<dbReference type="FunFam" id="1.20.1560.10:FF:000056">
    <property type="entry name" value="Alpha-hemolysin translocation ATP-binding protein HlyB"/>
    <property type="match status" value="1"/>
</dbReference>
<evidence type="ECO:0000256" key="3">
    <source>
        <dbReference type="ARBA" id="ARBA00022475"/>
    </source>
</evidence>
<dbReference type="OrthoDB" id="5288404at2"/>
<dbReference type="GO" id="GO:0006508">
    <property type="term" value="P:proteolysis"/>
    <property type="evidence" value="ECO:0007669"/>
    <property type="project" value="InterPro"/>
</dbReference>
<dbReference type="GO" id="GO:0034040">
    <property type="term" value="F:ATPase-coupled lipid transmembrane transporter activity"/>
    <property type="evidence" value="ECO:0007669"/>
    <property type="project" value="TreeGrafter"/>
</dbReference>
<dbReference type="InterPro" id="IPR036640">
    <property type="entry name" value="ABC1_TM_sf"/>
</dbReference>
<evidence type="ECO:0000313" key="13">
    <source>
        <dbReference type="EMBL" id="ABZ73289.1"/>
    </source>
</evidence>
<dbReference type="Gene3D" id="3.90.70.10">
    <property type="entry name" value="Cysteine proteinases"/>
    <property type="match status" value="1"/>
</dbReference>
<feature type="transmembrane region" description="Helical" evidence="9">
    <location>
        <begin position="275"/>
        <end position="297"/>
    </location>
</feature>
<organism evidence="13">
    <name type="scientific">Caulobacter sp. (strain K31)</name>
    <dbReference type="NCBI Taxonomy" id="366602"/>
    <lineage>
        <taxon>Bacteria</taxon>
        <taxon>Pseudomonadati</taxon>
        <taxon>Pseudomonadota</taxon>
        <taxon>Alphaproteobacteria</taxon>
        <taxon>Caulobacterales</taxon>
        <taxon>Caulobacteraceae</taxon>
        <taxon>Caulobacter</taxon>
    </lineage>
</organism>
<dbReference type="GO" id="GO:0030256">
    <property type="term" value="C:type I protein secretion system complex"/>
    <property type="evidence" value="ECO:0007669"/>
    <property type="project" value="InterPro"/>
</dbReference>
<dbReference type="InterPro" id="IPR011527">
    <property type="entry name" value="ABC1_TM_dom"/>
</dbReference>
<dbReference type="NCBIfam" id="TIGR01846">
    <property type="entry name" value="type_I_sec_HlyB"/>
    <property type="match status" value="1"/>
</dbReference>
<feature type="transmembrane region" description="Helical" evidence="9">
    <location>
        <begin position="202"/>
        <end position="222"/>
    </location>
</feature>
<protein>
    <submittedName>
        <fullName evidence="13">Type I secretion system ATPase</fullName>
    </submittedName>
</protein>
<dbReference type="Gene3D" id="3.40.50.300">
    <property type="entry name" value="P-loop containing nucleotide triphosphate hydrolases"/>
    <property type="match status" value="1"/>
</dbReference>
<evidence type="ECO:0000256" key="7">
    <source>
        <dbReference type="ARBA" id="ARBA00022989"/>
    </source>
</evidence>
<dbReference type="PANTHER" id="PTHR24221:SF647">
    <property type="entry name" value="BLL6336 PROTEIN"/>
    <property type="match status" value="1"/>
</dbReference>
<dbReference type="PROSITE" id="PS50929">
    <property type="entry name" value="ABC_TM1F"/>
    <property type="match status" value="1"/>
</dbReference>
<dbReference type="SUPFAM" id="SSF90123">
    <property type="entry name" value="ABC transporter transmembrane region"/>
    <property type="match status" value="1"/>
</dbReference>
<dbReference type="GO" id="GO:0005886">
    <property type="term" value="C:plasma membrane"/>
    <property type="evidence" value="ECO:0007669"/>
    <property type="project" value="UniProtKB-SubCell"/>
</dbReference>
<keyword evidence="5" id="KW-0547">Nucleotide-binding</keyword>
<dbReference type="AlphaFoldDB" id="B0SXS7"/>
<evidence type="ECO:0000256" key="5">
    <source>
        <dbReference type="ARBA" id="ARBA00022741"/>
    </source>
</evidence>
<keyword evidence="2" id="KW-0813">Transport</keyword>
<dbReference type="SMART" id="SM00382">
    <property type="entry name" value="AAA"/>
    <property type="match status" value="1"/>
</dbReference>
<evidence type="ECO:0000256" key="8">
    <source>
        <dbReference type="ARBA" id="ARBA00023136"/>
    </source>
</evidence>
<dbReference type="FunFam" id="3.40.50.300:FF:000221">
    <property type="entry name" value="Multidrug ABC transporter ATP-binding protein"/>
    <property type="match status" value="1"/>
</dbReference>
<dbReference type="GO" id="GO:0140359">
    <property type="term" value="F:ABC-type transporter activity"/>
    <property type="evidence" value="ECO:0007669"/>
    <property type="project" value="InterPro"/>
</dbReference>
<gene>
    <name evidence="13" type="ordered locus">Caul_4165</name>
</gene>
<dbReference type="GO" id="GO:0005524">
    <property type="term" value="F:ATP binding"/>
    <property type="evidence" value="ECO:0007669"/>
    <property type="project" value="UniProtKB-KW"/>
</dbReference>
<feature type="domain" description="ABC transporter" evidence="10">
    <location>
        <begin position="481"/>
        <end position="716"/>
    </location>
</feature>
<feature type="domain" description="ABC transmembrane type-1" evidence="11">
    <location>
        <begin position="168"/>
        <end position="447"/>
    </location>
</feature>
<comment type="subcellular location">
    <subcellularLocation>
        <location evidence="1">Cell membrane</location>
        <topology evidence="1">Multi-pass membrane protein</topology>
    </subcellularLocation>
</comment>
<feature type="transmembrane region" description="Helical" evidence="9">
    <location>
        <begin position="168"/>
        <end position="190"/>
    </location>
</feature>
<dbReference type="KEGG" id="cak:Caul_4165"/>
<keyword evidence="7 9" id="KW-1133">Transmembrane helix</keyword>
<dbReference type="PROSITE" id="PS50893">
    <property type="entry name" value="ABC_TRANSPORTER_2"/>
    <property type="match status" value="1"/>
</dbReference>
<dbReference type="InterPro" id="IPR027417">
    <property type="entry name" value="P-loop_NTPase"/>
</dbReference>
<feature type="domain" description="Peptidase C39" evidence="12">
    <location>
        <begin position="16"/>
        <end position="136"/>
    </location>
</feature>
<dbReference type="STRING" id="366602.Caul_4165"/>
<dbReference type="eggNOG" id="COG2274">
    <property type="taxonomic scope" value="Bacteria"/>
</dbReference>
<dbReference type="GO" id="GO:0016887">
    <property type="term" value="F:ATP hydrolysis activity"/>
    <property type="evidence" value="ECO:0007669"/>
    <property type="project" value="InterPro"/>
</dbReference>
<dbReference type="InterPro" id="IPR005074">
    <property type="entry name" value="Peptidase_C39"/>
</dbReference>
<dbReference type="PANTHER" id="PTHR24221">
    <property type="entry name" value="ATP-BINDING CASSETTE SUB-FAMILY B"/>
    <property type="match status" value="1"/>
</dbReference>
<keyword evidence="6" id="KW-0067">ATP-binding</keyword>
<dbReference type="InterPro" id="IPR039421">
    <property type="entry name" value="Type_1_exporter"/>
</dbReference>
<dbReference type="Pfam" id="PF00005">
    <property type="entry name" value="ABC_tran"/>
    <property type="match status" value="1"/>
</dbReference>
<dbReference type="InterPro" id="IPR003439">
    <property type="entry name" value="ABC_transporter-like_ATP-bd"/>
</dbReference>
<dbReference type="Pfam" id="PF03412">
    <property type="entry name" value="Peptidase_C39"/>
    <property type="match status" value="1"/>
</dbReference>
<keyword evidence="3" id="KW-1003">Cell membrane</keyword>
<sequence length="726" mass="78694">MGADGDLLIGAAAGEDAAPLGAPSLTCFAAMLGFLGKPADPAHLRHDLGLGAEDASINDLLRLAKRLEVKAKHVVTDAARLHRQPLPAMARMAGGWLIVLQAAPDRVLVFDPLAQRPQSLTLEQFAAGYAGELILMTTREHVAGAARAFDVTWFIPALVKYRHLLRDVLVASLFLQVLGLITPLFFQVVIDKVLVHKGLTTLEILAVGLLVVSVFEVAMGGLRTYLFSHTTSRVDAELGAKLFSHLTQLPMAYFQARRVGDSVARVRELENIREFLTSSALTAVLDLLFAGIFLAVMWLYSPWLLLIVLITLPLYALVVVLVGPALRRKLDEKFARGAENQSFLVEAVTGVETLKALAVEPQMQGRWERQLAGYIKASFDARMIANWGSQAIQLINKLGGVALLFFGARLVVGDKLTVGELVAFNMLAGQVAGPVLRLAQLAQDFQQAQISVARLGDILNTPTEPSSSPSRSTLPDIVGRIALEKVGFRYKVDGPEILSEIDLVVEPGEVLGIVGPSGSGKSTLTKLIQRLHVPERGRVLVDGVDLAVVDPAWLRRQVGVVLQENILFNRTVRENIALTDPAMSMETVVAAAKLAGAHEFILELPEAYDSQIDERGGNLSGGQRQRLAIARALAGRPKVLIFDEATSALDAESEEIIQANLKSMAQGRTVIIIAHRLSAVRQADRIITIERGRITEQGTHAALMRLGGRYAQLYTKQMGLPPEGVR</sequence>
<accession>B0SXS7</accession>
<dbReference type="InterPro" id="IPR010132">
    <property type="entry name" value="ATPase_T1SS_HlyB"/>
</dbReference>
<reference evidence="13" key="1">
    <citation type="submission" date="2008-01" db="EMBL/GenBank/DDBJ databases">
        <title>Complete sequence of chromosome of Caulobacter sp. K31.</title>
        <authorList>
            <consortium name="US DOE Joint Genome Institute"/>
            <person name="Copeland A."/>
            <person name="Lucas S."/>
            <person name="Lapidus A."/>
            <person name="Barry K."/>
            <person name="Glavina del Rio T."/>
            <person name="Dalin E."/>
            <person name="Tice H."/>
            <person name="Pitluck S."/>
            <person name="Bruce D."/>
            <person name="Goodwin L."/>
            <person name="Thompson L.S."/>
            <person name="Brettin T."/>
            <person name="Detter J.C."/>
            <person name="Han C."/>
            <person name="Schmutz J."/>
            <person name="Larimer F."/>
            <person name="Land M."/>
            <person name="Hauser L."/>
            <person name="Kyrpides N."/>
            <person name="Kim E."/>
            <person name="Stephens C."/>
            <person name="Richardson P."/>
        </authorList>
    </citation>
    <scope>NUCLEOTIDE SEQUENCE [LARGE SCALE GENOMIC DNA]</scope>
    <source>
        <strain evidence="13">K31</strain>
    </source>
</reference>
<feature type="transmembrane region" description="Helical" evidence="9">
    <location>
        <begin position="303"/>
        <end position="326"/>
    </location>
</feature>
<keyword evidence="8 9" id="KW-0472">Membrane</keyword>
<evidence type="ECO:0000256" key="6">
    <source>
        <dbReference type="ARBA" id="ARBA00022840"/>
    </source>
</evidence>
<dbReference type="PROSITE" id="PS00211">
    <property type="entry name" value="ABC_TRANSPORTER_1"/>
    <property type="match status" value="1"/>
</dbReference>
<evidence type="ECO:0000256" key="1">
    <source>
        <dbReference type="ARBA" id="ARBA00004651"/>
    </source>
</evidence>
<name>B0SXS7_CAUSK</name>
<dbReference type="GO" id="GO:0030253">
    <property type="term" value="P:protein secretion by the type I secretion system"/>
    <property type="evidence" value="ECO:0007669"/>
    <property type="project" value="InterPro"/>
</dbReference>
<dbReference type="Pfam" id="PF00664">
    <property type="entry name" value="ABC_membrane"/>
    <property type="match status" value="1"/>
</dbReference>
<proteinExistence type="predicted"/>
<dbReference type="InterPro" id="IPR017871">
    <property type="entry name" value="ABC_transporter-like_CS"/>
</dbReference>
<dbReference type="PROSITE" id="PS50990">
    <property type="entry name" value="PEPTIDASE_C39"/>
    <property type="match status" value="1"/>
</dbReference>
<evidence type="ECO:0000256" key="4">
    <source>
        <dbReference type="ARBA" id="ARBA00022692"/>
    </source>
</evidence>
<evidence type="ECO:0000259" key="12">
    <source>
        <dbReference type="PROSITE" id="PS50990"/>
    </source>
</evidence>
<dbReference type="GO" id="GO:0008233">
    <property type="term" value="F:peptidase activity"/>
    <property type="evidence" value="ECO:0007669"/>
    <property type="project" value="InterPro"/>
</dbReference>
<evidence type="ECO:0000256" key="2">
    <source>
        <dbReference type="ARBA" id="ARBA00022448"/>
    </source>
</evidence>